<organism evidence="5 6">
    <name type="scientific">Cerasibacillus terrae</name>
    <dbReference type="NCBI Taxonomy" id="2498845"/>
    <lineage>
        <taxon>Bacteria</taxon>
        <taxon>Bacillati</taxon>
        <taxon>Bacillota</taxon>
        <taxon>Bacilli</taxon>
        <taxon>Bacillales</taxon>
        <taxon>Bacillaceae</taxon>
        <taxon>Cerasibacillus</taxon>
    </lineage>
</organism>
<evidence type="ECO:0000256" key="1">
    <source>
        <dbReference type="ARBA" id="ARBA00022598"/>
    </source>
</evidence>
<dbReference type="Pfam" id="PF24850">
    <property type="entry name" value="CC_BshC"/>
    <property type="match status" value="1"/>
</dbReference>
<feature type="coiled-coil region" evidence="2">
    <location>
        <begin position="453"/>
        <end position="480"/>
    </location>
</feature>
<comment type="similarity">
    <text evidence="2">Belongs to the BshC family.</text>
</comment>
<proteinExistence type="inferred from homology"/>
<comment type="function">
    <text evidence="2">Involved in bacillithiol (BSH) biosynthesis. May catalyze the last step of the pathway, the addition of cysteine to glucosamine malate (GlcN-Mal) to generate BSH.</text>
</comment>
<evidence type="ECO:0000259" key="3">
    <source>
        <dbReference type="Pfam" id="PF10079"/>
    </source>
</evidence>
<evidence type="ECO:0000259" key="4">
    <source>
        <dbReference type="Pfam" id="PF24850"/>
    </source>
</evidence>
<keyword evidence="2" id="KW-0175">Coiled coil</keyword>
<evidence type="ECO:0000313" key="5">
    <source>
        <dbReference type="EMBL" id="TXL67590.1"/>
    </source>
</evidence>
<dbReference type="EMBL" id="VDUW01000001">
    <property type="protein sequence ID" value="TXL67590.1"/>
    <property type="molecule type" value="Genomic_DNA"/>
</dbReference>
<dbReference type="Pfam" id="PF10079">
    <property type="entry name" value="Rossmann-like_BshC"/>
    <property type="match status" value="1"/>
</dbReference>
<feature type="domain" description="Bacillithiol biosynthesis BshC C-terminal coiled-coil" evidence="4">
    <location>
        <begin position="381"/>
        <end position="540"/>
    </location>
</feature>
<dbReference type="AlphaFoldDB" id="A0A5C8P1Y5"/>
<dbReference type="PIRSF" id="PIRSF012535">
    <property type="entry name" value="UCP012535"/>
    <property type="match status" value="1"/>
</dbReference>
<gene>
    <name evidence="2 5" type="primary">bshC</name>
    <name evidence="5" type="ORF">FHP05_00815</name>
</gene>
<dbReference type="RefSeq" id="WP_147665147.1">
    <property type="nucleotide sequence ID" value="NZ_VDUW01000001.1"/>
</dbReference>
<dbReference type="EC" id="6.-.-.-" evidence="2"/>
<feature type="domain" description="Bacillithiol biosynthesis BshC N-terminal Rossmann-like" evidence="3">
    <location>
        <begin position="1"/>
        <end position="379"/>
    </location>
</feature>
<sequence>MRIDPIKIEQQNKLIYDYKNKKSDLQSFFDYEETERSLKDRVNELMNRSFQRKRLAEVLKTMNKTWDAPESTMHNIDRLKDPESVVVIGGQQAGLLTGPMYTIHKIISIVTYAKQQEKLLTRPVIPVFWIAGEDHDFAEINHVYMPEKTEMKKLHIQQTILEKYPVSDIELNKEHATRWLDTVFTHLNETKHTKSLYEEMNRCLDKSNTYVDFFANVLFYLFQNEGIVLADSGNQDIRQLEANYFVQMIENQQEINHHVYQAHKKLLYLGYTIDLDVAENAGHLFYHKNHERILLFRDEQGNWVGKQKEVMFTTEELVHIAKNKPHLLSNNVVTRPLMQDLLFPTLAFIGGPGEISYWSVLKNAFHILQMNMPPLIPRLSFTMVNQQIVDKAEKYGITVTDVVNHGVDFYKQKWLQSQFHPPIEHMFHQLKKTVDASHKPIRSIAQQMRDDLGGLAEKNLERINREIEFLQKRISLSMEEKYTTDLAAFDELNQYLHPLGGLQERVWNPLPWMNQYGISFIRQLIEQDITFTNDHYLVQL</sequence>
<dbReference type="Proteomes" id="UP000321574">
    <property type="component" value="Unassembled WGS sequence"/>
</dbReference>
<keyword evidence="6" id="KW-1185">Reference proteome</keyword>
<evidence type="ECO:0000256" key="2">
    <source>
        <dbReference type="HAMAP-Rule" id="MF_01867"/>
    </source>
</evidence>
<accession>A0A5C8P1Y5</accession>
<keyword evidence="1 2" id="KW-0436">Ligase</keyword>
<dbReference type="HAMAP" id="MF_01867">
    <property type="entry name" value="BshC"/>
    <property type="match status" value="1"/>
</dbReference>
<dbReference type="GO" id="GO:0016874">
    <property type="term" value="F:ligase activity"/>
    <property type="evidence" value="ECO:0007669"/>
    <property type="project" value="UniProtKB-UniRule"/>
</dbReference>
<protein>
    <recommendedName>
        <fullName evidence="2">Putative cysteine ligase BshC</fullName>
        <ecNumber evidence="2">6.-.-.-</ecNumber>
    </recommendedName>
</protein>
<dbReference type="InterPro" id="IPR055399">
    <property type="entry name" value="CC_BshC"/>
</dbReference>
<dbReference type="InterPro" id="IPR011199">
    <property type="entry name" value="Bacillithiol_biosynth_BshC"/>
</dbReference>
<reference evidence="5 6" key="1">
    <citation type="submission" date="2019-06" db="EMBL/GenBank/DDBJ databases">
        <title>Cerasibacillus sp. nov., isolated from maize field.</title>
        <authorList>
            <person name="Lin S.-Y."/>
            <person name="Tsai C.-F."/>
            <person name="Young C.-C."/>
        </authorList>
    </citation>
    <scope>NUCLEOTIDE SEQUENCE [LARGE SCALE GENOMIC DNA]</scope>
    <source>
        <strain evidence="5 6">CC-CFT480</strain>
    </source>
</reference>
<dbReference type="InterPro" id="IPR055398">
    <property type="entry name" value="Rossmann-like_BshC"/>
</dbReference>
<dbReference type="NCBIfam" id="TIGR03998">
    <property type="entry name" value="thiol_BshC"/>
    <property type="match status" value="1"/>
</dbReference>
<dbReference type="OrthoDB" id="9765151at2"/>
<name>A0A5C8P1Y5_9BACI</name>
<evidence type="ECO:0000313" key="6">
    <source>
        <dbReference type="Proteomes" id="UP000321574"/>
    </source>
</evidence>
<comment type="caution">
    <text evidence="5">The sequence shown here is derived from an EMBL/GenBank/DDBJ whole genome shotgun (WGS) entry which is preliminary data.</text>
</comment>